<accession>A0A1P8WK72</accession>
<evidence type="ECO:0000259" key="1">
    <source>
        <dbReference type="Pfam" id="PF00578"/>
    </source>
</evidence>
<dbReference type="AlphaFoldDB" id="A0A1P8WK72"/>
<evidence type="ECO:0000313" key="2">
    <source>
        <dbReference type="EMBL" id="APZ94453.1"/>
    </source>
</evidence>
<proteinExistence type="predicted"/>
<dbReference type="EMBL" id="CP017641">
    <property type="protein sequence ID" value="APZ94453.1"/>
    <property type="molecule type" value="Genomic_DNA"/>
</dbReference>
<reference evidence="2 3" key="1">
    <citation type="journal article" date="2016" name="Front. Microbiol.">
        <title>Fuerstia marisgermanicae gen. nov., sp. nov., an Unusual Member of the Phylum Planctomycetes from the German Wadden Sea.</title>
        <authorList>
            <person name="Kohn T."/>
            <person name="Heuer A."/>
            <person name="Jogler M."/>
            <person name="Vollmers J."/>
            <person name="Boedeker C."/>
            <person name="Bunk B."/>
            <person name="Rast P."/>
            <person name="Borchert D."/>
            <person name="Glockner I."/>
            <person name="Freese H.M."/>
            <person name="Klenk H.P."/>
            <person name="Overmann J."/>
            <person name="Kaster A.K."/>
            <person name="Rohde M."/>
            <person name="Wiegand S."/>
            <person name="Jogler C."/>
        </authorList>
    </citation>
    <scope>NUCLEOTIDE SEQUENCE [LARGE SCALE GENOMIC DNA]</scope>
    <source>
        <strain evidence="2 3">NH11</strain>
    </source>
</reference>
<dbReference type="Gene3D" id="3.40.30.10">
    <property type="entry name" value="Glutaredoxin"/>
    <property type="match status" value="1"/>
</dbReference>
<protein>
    <submittedName>
        <fullName evidence="2">Thioredoxin-dependent thiol peroxidase</fullName>
    </submittedName>
</protein>
<keyword evidence="3" id="KW-1185">Reference proteome</keyword>
<organism evidence="2 3">
    <name type="scientific">Fuerstiella marisgermanici</name>
    <dbReference type="NCBI Taxonomy" id="1891926"/>
    <lineage>
        <taxon>Bacteria</taxon>
        <taxon>Pseudomonadati</taxon>
        <taxon>Planctomycetota</taxon>
        <taxon>Planctomycetia</taxon>
        <taxon>Planctomycetales</taxon>
        <taxon>Planctomycetaceae</taxon>
        <taxon>Fuerstiella</taxon>
    </lineage>
</organism>
<sequence>MPYRPRTLVLPAAAIIIAALCGYRMANPRGPAAPGELPPELRPAPSFTLYDQDSTLVNLEAFLHRHRIAIVFYDGSRGPEANPVLMELREFHPALKRESVIVLGVSTALPQENRNNSSQPFPFPLLTDAAPLEANSVHRTWDRLLEPASPDMPPKTKPSVFVIDRQGLVAWDGDFPKPESDGGAGIVARLLGG</sequence>
<keyword evidence="2" id="KW-0560">Oxidoreductase</keyword>
<gene>
    <name evidence="2" type="ORF">Fuma_04085</name>
</gene>
<dbReference type="RefSeq" id="WP_077025754.1">
    <property type="nucleotide sequence ID" value="NZ_CP017641.1"/>
</dbReference>
<feature type="domain" description="Alkyl hydroperoxide reductase subunit C/ Thiol specific antioxidant" evidence="1">
    <location>
        <begin position="43"/>
        <end position="171"/>
    </location>
</feature>
<dbReference type="GO" id="GO:0004601">
    <property type="term" value="F:peroxidase activity"/>
    <property type="evidence" value="ECO:0007669"/>
    <property type="project" value="UniProtKB-KW"/>
</dbReference>
<dbReference type="KEGG" id="fmr:Fuma_04085"/>
<dbReference type="Pfam" id="PF00578">
    <property type="entry name" value="AhpC-TSA"/>
    <property type="match status" value="1"/>
</dbReference>
<dbReference type="OrthoDB" id="286116at2"/>
<dbReference type="InterPro" id="IPR000866">
    <property type="entry name" value="AhpC/TSA"/>
</dbReference>
<dbReference type="Proteomes" id="UP000187735">
    <property type="component" value="Chromosome"/>
</dbReference>
<dbReference type="SUPFAM" id="SSF52833">
    <property type="entry name" value="Thioredoxin-like"/>
    <property type="match status" value="1"/>
</dbReference>
<evidence type="ECO:0000313" key="3">
    <source>
        <dbReference type="Proteomes" id="UP000187735"/>
    </source>
</evidence>
<dbReference type="InterPro" id="IPR036249">
    <property type="entry name" value="Thioredoxin-like_sf"/>
</dbReference>
<name>A0A1P8WK72_9PLAN</name>
<keyword evidence="2" id="KW-0575">Peroxidase</keyword>